<dbReference type="OrthoDB" id="2382690at2759"/>
<organism evidence="1 2">
    <name type="scientific">Glomus cerebriforme</name>
    <dbReference type="NCBI Taxonomy" id="658196"/>
    <lineage>
        <taxon>Eukaryota</taxon>
        <taxon>Fungi</taxon>
        <taxon>Fungi incertae sedis</taxon>
        <taxon>Mucoromycota</taxon>
        <taxon>Glomeromycotina</taxon>
        <taxon>Glomeromycetes</taxon>
        <taxon>Glomerales</taxon>
        <taxon>Glomeraceae</taxon>
        <taxon>Glomus</taxon>
    </lineage>
</organism>
<dbReference type="Proteomes" id="UP000265703">
    <property type="component" value="Unassembled WGS sequence"/>
</dbReference>
<comment type="caution">
    <text evidence="1">The sequence shown here is derived from an EMBL/GenBank/DDBJ whole genome shotgun (WGS) entry which is preliminary data.</text>
</comment>
<gene>
    <name evidence="1" type="ORF">C1645_800681</name>
</gene>
<dbReference type="AlphaFoldDB" id="A0A397TM42"/>
<sequence length="202" mass="23043">MYKTSQEMYMDDLSSPLDFSSSFSYSSTLPENSIYEELDMQTSASSTPIIPSSLFNSSIDSNDQISNIIQRATELQFVVQKLIVTHVPEKNHSLLIPSLNETMEDVKDFSNSQAKSNNMTDESDNENVNQKQLLLLLRPKQDKPDLIPSPYDYDSIKDISDKLLFYNDICAIPPYFREIYDTAYQDGMLNVGIDAEDFFILN</sequence>
<protein>
    <submittedName>
        <fullName evidence="1">Uncharacterized protein</fullName>
    </submittedName>
</protein>
<name>A0A397TM42_9GLOM</name>
<reference evidence="1 2" key="1">
    <citation type="submission" date="2018-06" db="EMBL/GenBank/DDBJ databases">
        <title>Comparative genomics reveals the genomic features of Rhizophagus irregularis, R. cerebriforme, R. diaphanum and Gigaspora rosea, and their symbiotic lifestyle signature.</title>
        <authorList>
            <person name="Morin E."/>
            <person name="San Clemente H."/>
            <person name="Chen E.C.H."/>
            <person name="De La Providencia I."/>
            <person name="Hainaut M."/>
            <person name="Kuo A."/>
            <person name="Kohler A."/>
            <person name="Murat C."/>
            <person name="Tang N."/>
            <person name="Roy S."/>
            <person name="Loubradou J."/>
            <person name="Henrissat B."/>
            <person name="Grigoriev I.V."/>
            <person name="Corradi N."/>
            <person name="Roux C."/>
            <person name="Martin F.M."/>
        </authorList>
    </citation>
    <scope>NUCLEOTIDE SEQUENCE [LARGE SCALE GENOMIC DNA]</scope>
    <source>
        <strain evidence="1 2">DAOM 227022</strain>
    </source>
</reference>
<proteinExistence type="predicted"/>
<dbReference type="EMBL" id="QKYT01000005">
    <property type="protein sequence ID" value="RIA99310.1"/>
    <property type="molecule type" value="Genomic_DNA"/>
</dbReference>
<evidence type="ECO:0000313" key="1">
    <source>
        <dbReference type="EMBL" id="RIA99310.1"/>
    </source>
</evidence>
<evidence type="ECO:0000313" key="2">
    <source>
        <dbReference type="Proteomes" id="UP000265703"/>
    </source>
</evidence>
<accession>A0A397TM42</accession>
<keyword evidence="2" id="KW-1185">Reference proteome</keyword>